<keyword evidence="2" id="KW-1185">Reference proteome</keyword>
<protein>
    <submittedName>
        <fullName evidence="1">Uncharacterized protein</fullName>
    </submittedName>
</protein>
<organism evidence="1 2">
    <name type="scientific">Rhodopirellula islandica</name>
    <dbReference type="NCBI Taxonomy" id="595434"/>
    <lineage>
        <taxon>Bacteria</taxon>
        <taxon>Pseudomonadati</taxon>
        <taxon>Planctomycetota</taxon>
        <taxon>Planctomycetia</taxon>
        <taxon>Pirellulales</taxon>
        <taxon>Pirellulaceae</taxon>
        <taxon>Rhodopirellula</taxon>
    </lineage>
</organism>
<sequence length="108" mass="12146">MSFRVVRVFRGVRFSGVAVRFRTTKGTKDTKRDRRSIAFAHGFRNEGEAVVDCFLEMKRRGQGCYHPFWSSAVCNLTSATMAAGDAQFEWFAIPLASLGLSMCEAVQR</sequence>
<accession>A0A0J1BK71</accession>
<reference evidence="1" key="1">
    <citation type="submission" date="2015-05" db="EMBL/GenBank/DDBJ databases">
        <title>Permanent draft genome of Rhodopirellula islandicus K833.</title>
        <authorList>
            <person name="Kizina J."/>
            <person name="Richter M."/>
            <person name="Glockner F.O."/>
            <person name="Harder J."/>
        </authorList>
    </citation>
    <scope>NUCLEOTIDE SEQUENCE [LARGE SCALE GENOMIC DNA]</scope>
    <source>
        <strain evidence="1">K833</strain>
    </source>
</reference>
<dbReference type="EMBL" id="LECT01000007">
    <property type="protein sequence ID" value="KLU06902.1"/>
    <property type="molecule type" value="Genomic_DNA"/>
</dbReference>
<name>A0A0J1BK71_RHOIS</name>
<comment type="caution">
    <text evidence="1">The sequence shown here is derived from an EMBL/GenBank/DDBJ whole genome shotgun (WGS) entry which is preliminary data.</text>
</comment>
<dbReference type="PATRIC" id="fig|595434.4.peg.680"/>
<dbReference type="Proteomes" id="UP000036367">
    <property type="component" value="Unassembled WGS sequence"/>
</dbReference>
<evidence type="ECO:0000313" key="1">
    <source>
        <dbReference type="EMBL" id="KLU06902.1"/>
    </source>
</evidence>
<evidence type="ECO:0000313" key="2">
    <source>
        <dbReference type="Proteomes" id="UP000036367"/>
    </source>
</evidence>
<dbReference type="AlphaFoldDB" id="A0A0J1BK71"/>
<dbReference type="STRING" id="595434.RISK_000703"/>
<gene>
    <name evidence="1" type="ORF">RISK_000703</name>
</gene>
<proteinExistence type="predicted"/>